<protein>
    <submittedName>
        <fullName evidence="2">Uncharacterized protein</fullName>
    </submittedName>
</protein>
<sequence length="146" mass="16715">MSCGLSEEASFSSLFPPPVKTRKQNLSTTQRRHQYVNKLFQVMLTNGGPGVNTELREYNWGTPLLQSTRDYAIKGSPRCLRTGDTQSEFPLFYCRKFQTFPYSTLQRAQSMKLPPPCFTEAIVLFCFCFPSNIPKSQTLNLGDFFF</sequence>
<evidence type="ECO:0000313" key="3">
    <source>
        <dbReference type="Proteomes" id="UP001469553"/>
    </source>
</evidence>
<dbReference type="EMBL" id="JAHRIP010089541">
    <property type="protein sequence ID" value="MEQ2316641.1"/>
    <property type="molecule type" value="Genomic_DNA"/>
</dbReference>
<proteinExistence type="predicted"/>
<organism evidence="2 3">
    <name type="scientific">Ameca splendens</name>
    <dbReference type="NCBI Taxonomy" id="208324"/>
    <lineage>
        <taxon>Eukaryota</taxon>
        <taxon>Metazoa</taxon>
        <taxon>Chordata</taxon>
        <taxon>Craniata</taxon>
        <taxon>Vertebrata</taxon>
        <taxon>Euteleostomi</taxon>
        <taxon>Actinopterygii</taxon>
        <taxon>Neopterygii</taxon>
        <taxon>Teleostei</taxon>
        <taxon>Neoteleostei</taxon>
        <taxon>Acanthomorphata</taxon>
        <taxon>Ovalentaria</taxon>
        <taxon>Atherinomorphae</taxon>
        <taxon>Cyprinodontiformes</taxon>
        <taxon>Goodeidae</taxon>
        <taxon>Ameca</taxon>
    </lineage>
</organism>
<feature type="region of interest" description="Disordered" evidence="1">
    <location>
        <begin position="1"/>
        <end position="29"/>
    </location>
</feature>
<name>A0ABV1AEH5_9TELE</name>
<gene>
    <name evidence="2" type="ORF">AMECASPLE_034514</name>
</gene>
<evidence type="ECO:0000313" key="2">
    <source>
        <dbReference type="EMBL" id="MEQ2316641.1"/>
    </source>
</evidence>
<accession>A0ABV1AEH5</accession>
<comment type="caution">
    <text evidence="2">The sequence shown here is derived from an EMBL/GenBank/DDBJ whole genome shotgun (WGS) entry which is preliminary data.</text>
</comment>
<dbReference type="Proteomes" id="UP001469553">
    <property type="component" value="Unassembled WGS sequence"/>
</dbReference>
<keyword evidence="3" id="KW-1185">Reference proteome</keyword>
<reference evidence="2 3" key="1">
    <citation type="submission" date="2021-06" db="EMBL/GenBank/DDBJ databases">
        <authorList>
            <person name="Palmer J.M."/>
        </authorList>
    </citation>
    <scope>NUCLEOTIDE SEQUENCE [LARGE SCALE GENOMIC DNA]</scope>
    <source>
        <strain evidence="2 3">AS_MEX2019</strain>
        <tissue evidence="2">Muscle</tissue>
    </source>
</reference>
<evidence type="ECO:0000256" key="1">
    <source>
        <dbReference type="SAM" id="MobiDB-lite"/>
    </source>
</evidence>